<protein>
    <submittedName>
        <fullName evidence="2">Uncharacterized protein</fullName>
    </submittedName>
</protein>
<evidence type="ECO:0000313" key="2">
    <source>
        <dbReference type="EMBL" id="DAF59524.1"/>
    </source>
</evidence>
<dbReference type="EMBL" id="BK032771">
    <property type="protein sequence ID" value="DAF59524.1"/>
    <property type="molecule type" value="Genomic_DNA"/>
</dbReference>
<evidence type="ECO:0000256" key="1">
    <source>
        <dbReference type="SAM" id="MobiDB-lite"/>
    </source>
</evidence>
<sequence length="93" mass="10566">MGTKRRVADGQADIFGTIHGLDKLVHPPSIIESEGLRVIHFAISEDDMAVPGYFKEVKEQARRLLPETKSRGKPPWMRAEWQAKRRKERDAAG</sequence>
<organism evidence="2">
    <name type="scientific">Podoviridae sp. ctU557</name>
    <dbReference type="NCBI Taxonomy" id="2827736"/>
    <lineage>
        <taxon>Viruses</taxon>
        <taxon>Duplodnaviria</taxon>
        <taxon>Heunggongvirae</taxon>
        <taxon>Uroviricota</taxon>
        <taxon>Caudoviricetes</taxon>
    </lineage>
</organism>
<accession>A0A8S5T856</accession>
<name>A0A8S5T856_9CAUD</name>
<reference evidence="2" key="1">
    <citation type="journal article" date="2021" name="Proc. Natl. Acad. Sci. U.S.A.">
        <title>A Catalog of Tens of Thousands of Viruses from Human Metagenomes Reveals Hidden Associations with Chronic Diseases.</title>
        <authorList>
            <person name="Tisza M.J."/>
            <person name="Buck C.B."/>
        </authorList>
    </citation>
    <scope>NUCLEOTIDE SEQUENCE</scope>
    <source>
        <strain evidence="2">CtU557</strain>
    </source>
</reference>
<feature type="region of interest" description="Disordered" evidence="1">
    <location>
        <begin position="67"/>
        <end position="93"/>
    </location>
</feature>
<proteinExistence type="predicted"/>